<dbReference type="EMBL" id="CP002017">
    <property type="protein sequence ID" value="ADG07683.1"/>
    <property type="molecule type" value="Genomic_DNA"/>
</dbReference>
<dbReference type="Pfam" id="PF02826">
    <property type="entry name" value="2-Hacid_dh_C"/>
    <property type="match status" value="1"/>
</dbReference>
<dbReference type="HOGENOM" id="CLU_019796_1_3_9"/>
<evidence type="ECO:0000256" key="3">
    <source>
        <dbReference type="RuleBase" id="RU003719"/>
    </source>
</evidence>
<dbReference type="InterPro" id="IPR006140">
    <property type="entry name" value="D-isomer_DH_NAD-bd"/>
</dbReference>
<dbReference type="GO" id="GO:0030267">
    <property type="term" value="F:glyoxylate reductase (NADPH) activity"/>
    <property type="evidence" value="ECO:0007669"/>
    <property type="project" value="TreeGrafter"/>
</dbReference>
<evidence type="ECO:0000313" key="7">
    <source>
        <dbReference type="Proteomes" id="UP000002368"/>
    </source>
</evidence>
<dbReference type="Proteomes" id="UP000002368">
    <property type="component" value="Chromosome"/>
</dbReference>
<dbReference type="PANTHER" id="PTHR10996">
    <property type="entry name" value="2-HYDROXYACID DEHYDROGENASE-RELATED"/>
    <property type="match status" value="1"/>
</dbReference>
<dbReference type="RefSeq" id="WP_013076962.1">
    <property type="nucleotide sequence ID" value="NC_014098.1"/>
</dbReference>
<keyword evidence="7" id="KW-1185">Reference proteome</keyword>
<dbReference type="GO" id="GO:0016618">
    <property type="term" value="F:hydroxypyruvate reductase [NAD(P)H] activity"/>
    <property type="evidence" value="ECO:0007669"/>
    <property type="project" value="TreeGrafter"/>
</dbReference>
<name>D5WWB8_KYRT2</name>
<keyword evidence="2 3" id="KW-0560">Oxidoreductase</keyword>
<evidence type="ECO:0000256" key="1">
    <source>
        <dbReference type="ARBA" id="ARBA00005854"/>
    </source>
</evidence>
<dbReference type="InterPro" id="IPR050223">
    <property type="entry name" value="D-isomer_2-hydroxyacid_DH"/>
</dbReference>
<evidence type="ECO:0000259" key="5">
    <source>
        <dbReference type="Pfam" id="PF02826"/>
    </source>
</evidence>
<accession>D5WWB8</accession>
<evidence type="ECO:0000256" key="2">
    <source>
        <dbReference type="ARBA" id="ARBA00023002"/>
    </source>
</evidence>
<sequence>MYKVVVGLVSKNWGNLLEQLRAKLPEVGVDVVERDQLIRHPELKVLIPGVEPVNRDLLEGLREVRLIHQAGVGVDSVDVEAATELGVWVANVPSYGSGNAESVAEIALWHMLTLSRRIRQARERFLSGDWGNPLGVSLRNRTVGIYGVGGIGKALAERLVPFGVRLIGIKRSPDPSLSGLFDWLAGPEERDRLLQESDFVVVTASANSPSEVIPFTVRDFLLMKPSAYFINVSRGIWVDEEALLAALDMGAIAGAGLDVVREEPPPIPSAWTAGGRNLLITPHIGGCTDQSYDGITDVIQRNVRRVLRGDPPLTALNHPTRVTGRERR</sequence>
<proteinExistence type="inferred from homology"/>
<comment type="similarity">
    <text evidence="1 3">Belongs to the D-isomer specific 2-hydroxyacid dehydrogenase family.</text>
</comment>
<dbReference type="Gene3D" id="3.40.50.720">
    <property type="entry name" value="NAD(P)-binding Rossmann-like Domain"/>
    <property type="match status" value="2"/>
</dbReference>
<protein>
    <submittedName>
        <fullName evidence="6">D-isomer specific 2-hydroxyacid dehydrogenase NAD-binding protein</fullName>
    </submittedName>
</protein>
<feature type="domain" description="D-isomer specific 2-hydroxyacid dehydrogenase NAD-binding" evidence="5">
    <location>
        <begin position="108"/>
        <end position="285"/>
    </location>
</feature>
<organism evidence="6 7">
    <name type="scientific">Kyrpidia tusciae (strain DSM 2912 / NBRC 15312 / T2)</name>
    <name type="common">Bacillus tusciae</name>
    <dbReference type="NCBI Taxonomy" id="562970"/>
    <lineage>
        <taxon>Bacteria</taxon>
        <taxon>Bacillati</taxon>
        <taxon>Bacillota</taxon>
        <taxon>Bacilli</taxon>
        <taxon>Bacillales</taxon>
        <taxon>Alicyclobacillaceae</taxon>
        <taxon>Kyrpidia</taxon>
    </lineage>
</organism>
<dbReference type="OrthoDB" id="9805416at2"/>
<evidence type="ECO:0000313" key="6">
    <source>
        <dbReference type="EMBL" id="ADG07683.1"/>
    </source>
</evidence>
<gene>
    <name evidence="6" type="ordered locus">Btus_3064</name>
</gene>
<evidence type="ECO:0000259" key="4">
    <source>
        <dbReference type="Pfam" id="PF00389"/>
    </source>
</evidence>
<dbReference type="PANTHER" id="PTHR10996:SF283">
    <property type="entry name" value="GLYOXYLATE_HYDROXYPYRUVATE REDUCTASE B"/>
    <property type="match status" value="1"/>
</dbReference>
<dbReference type="Pfam" id="PF00389">
    <property type="entry name" value="2-Hacid_dh"/>
    <property type="match status" value="1"/>
</dbReference>
<dbReference type="SUPFAM" id="SSF52283">
    <property type="entry name" value="Formate/glycerate dehydrogenase catalytic domain-like"/>
    <property type="match status" value="1"/>
</dbReference>
<feature type="domain" description="D-isomer specific 2-hydroxyacid dehydrogenase catalytic" evidence="4">
    <location>
        <begin position="41"/>
        <end position="317"/>
    </location>
</feature>
<dbReference type="InterPro" id="IPR036291">
    <property type="entry name" value="NAD(P)-bd_dom_sf"/>
</dbReference>
<dbReference type="CDD" id="cd12175">
    <property type="entry name" value="2-Hacid_dh_11"/>
    <property type="match status" value="1"/>
</dbReference>
<dbReference type="eggNOG" id="COG1052">
    <property type="taxonomic scope" value="Bacteria"/>
</dbReference>
<reference evidence="6 7" key="1">
    <citation type="journal article" date="2011" name="Stand. Genomic Sci.">
        <title>Complete genome sequence of the thermophilic, hydrogen-oxidizing Bacillus tusciae type strain (T2) and reclassification in the new genus, Kyrpidia gen. nov. as Kyrpidia tusciae comb. nov. and emendation of the family Alicyclobacillaceae da Costa and Rainey, 2010.</title>
        <authorList>
            <person name="Klenk H.P."/>
            <person name="Lapidus A."/>
            <person name="Chertkov O."/>
            <person name="Copeland A."/>
            <person name="Del Rio T.G."/>
            <person name="Nolan M."/>
            <person name="Lucas S."/>
            <person name="Chen F."/>
            <person name="Tice H."/>
            <person name="Cheng J.F."/>
            <person name="Han C."/>
            <person name="Bruce D."/>
            <person name="Goodwin L."/>
            <person name="Pitluck S."/>
            <person name="Pati A."/>
            <person name="Ivanova N."/>
            <person name="Mavromatis K."/>
            <person name="Daum C."/>
            <person name="Chen A."/>
            <person name="Palaniappan K."/>
            <person name="Chang Y.J."/>
            <person name="Land M."/>
            <person name="Hauser L."/>
            <person name="Jeffries C.D."/>
            <person name="Detter J.C."/>
            <person name="Rohde M."/>
            <person name="Abt B."/>
            <person name="Pukall R."/>
            <person name="Goker M."/>
            <person name="Bristow J."/>
            <person name="Markowitz V."/>
            <person name="Hugenholtz P."/>
            <person name="Eisen J.A."/>
        </authorList>
    </citation>
    <scope>NUCLEOTIDE SEQUENCE [LARGE SCALE GENOMIC DNA]</scope>
    <source>
        <strain evidence="6 7">DSM 2912</strain>
    </source>
</reference>
<dbReference type="KEGG" id="bts:Btus_3064"/>
<dbReference type="AlphaFoldDB" id="D5WWB8"/>
<dbReference type="SUPFAM" id="SSF51735">
    <property type="entry name" value="NAD(P)-binding Rossmann-fold domains"/>
    <property type="match status" value="1"/>
</dbReference>
<dbReference type="STRING" id="562970.Btus_3064"/>
<dbReference type="GO" id="GO:0051287">
    <property type="term" value="F:NAD binding"/>
    <property type="evidence" value="ECO:0007669"/>
    <property type="project" value="InterPro"/>
</dbReference>
<dbReference type="InterPro" id="IPR006139">
    <property type="entry name" value="D-isomer_2_OHA_DH_cat_dom"/>
</dbReference>
<dbReference type="GO" id="GO:0005829">
    <property type="term" value="C:cytosol"/>
    <property type="evidence" value="ECO:0007669"/>
    <property type="project" value="TreeGrafter"/>
</dbReference>